<dbReference type="Pfam" id="PF01882">
    <property type="entry name" value="DUF58"/>
    <property type="match status" value="1"/>
</dbReference>
<keyword evidence="4" id="KW-1185">Reference proteome</keyword>
<evidence type="ECO:0000313" key="4">
    <source>
        <dbReference type="Proteomes" id="UP001341444"/>
    </source>
</evidence>
<dbReference type="RefSeq" id="WP_066267203.1">
    <property type="nucleotide sequence ID" value="NZ_JARMAB010000007.1"/>
</dbReference>
<comment type="caution">
    <text evidence="3">The sequence shown here is derived from an EMBL/GenBank/DDBJ whole genome shotgun (WGS) entry which is preliminary data.</text>
</comment>
<keyword evidence="1" id="KW-0472">Membrane</keyword>
<name>A0ABU6MDD3_9BACI</name>
<keyword evidence="1" id="KW-1133">Transmembrane helix</keyword>
<dbReference type="PANTHER" id="PTHR34351">
    <property type="entry name" value="SLR1927 PROTEIN-RELATED"/>
    <property type="match status" value="1"/>
</dbReference>
<dbReference type="InterPro" id="IPR002881">
    <property type="entry name" value="DUF58"/>
</dbReference>
<dbReference type="Proteomes" id="UP001341444">
    <property type="component" value="Unassembled WGS sequence"/>
</dbReference>
<evidence type="ECO:0000259" key="2">
    <source>
        <dbReference type="Pfam" id="PF01882"/>
    </source>
</evidence>
<evidence type="ECO:0000256" key="1">
    <source>
        <dbReference type="SAM" id="Phobius"/>
    </source>
</evidence>
<feature type="transmembrane region" description="Helical" evidence="1">
    <location>
        <begin position="7"/>
        <end position="27"/>
    </location>
</feature>
<proteinExistence type="predicted"/>
<protein>
    <submittedName>
        <fullName evidence="3">DUF58 domain-containing protein</fullName>
    </submittedName>
</protein>
<reference evidence="3 4" key="1">
    <citation type="submission" date="2023-03" db="EMBL/GenBank/DDBJ databases">
        <title>Bacillus Genome Sequencing.</title>
        <authorList>
            <person name="Dunlap C."/>
        </authorList>
    </citation>
    <scope>NUCLEOTIDE SEQUENCE [LARGE SCALE GENOMIC DNA]</scope>
    <source>
        <strain evidence="3 4">B-23453</strain>
    </source>
</reference>
<sequence length="397" mass="45688">MFRKMKAGARIFFVVLMLFSVLLFALFQGGYVSWFLFYSFSPIALYALLLQFSAKKHFRVETKLESLQYSAGDQLTMNVSIQRSNPFPLFYISLHHDSSPELGMRKVIVFPRFKRRIELELVIPNLQRGEYKMGEIKLKTGDPLGLLEKEVHVSCPYTILVFPPYTDVIYRTIESRYEQGSTASQYKVQNDTTMVTGVRPYQPGDRFTWIDWKATARLNDLQTKEFEVYQSHDVLMIIDRTPSSAFELCVTFAASLIRSILRHGGQTGLYSVGQDHSIFPIRGGEQQQYQLFHHLAKVKADSPFPFASILKGNSLFYHPSAALMMITSKLEEEMIQSLYHLAKRKGAAVVFVIKNRGESITSEEQELHQRAYNEKIYIKFLYEDGFRTALAGVKKNE</sequence>
<gene>
    <name evidence="3" type="ORF">P4T90_06155</name>
</gene>
<organism evidence="3 4">
    <name type="scientific">Heyndrickxia acidicola</name>
    <dbReference type="NCBI Taxonomy" id="209389"/>
    <lineage>
        <taxon>Bacteria</taxon>
        <taxon>Bacillati</taxon>
        <taxon>Bacillota</taxon>
        <taxon>Bacilli</taxon>
        <taxon>Bacillales</taxon>
        <taxon>Bacillaceae</taxon>
        <taxon>Heyndrickxia</taxon>
    </lineage>
</organism>
<feature type="domain" description="DUF58" evidence="2">
    <location>
        <begin position="198"/>
        <end position="360"/>
    </location>
</feature>
<dbReference type="PANTHER" id="PTHR34351:SF2">
    <property type="entry name" value="DUF58 DOMAIN-CONTAINING PROTEIN"/>
    <property type="match status" value="1"/>
</dbReference>
<dbReference type="EMBL" id="JARMAB010000007">
    <property type="protein sequence ID" value="MED1202676.1"/>
    <property type="molecule type" value="Genomic_DNA"/>
</dbReference>
<accession>A0ABU6MDD3</accession>
<evidence type="ECO:0000313" key="3">
    <source>
        <dbReference type="EMBL" id="MED1202676.1"/>
    </source>
</evidence>
<keyword evidence="1" id="KW-0812">Transmembrane</keyword>